<dbReference type="PRINTS" id="PR00821">
    <property type="entry name" value="TAGLIPASE"/>
</dbReference>
<dbReference type="GO" id="GO:0005615">
    <property type="term" value="C:extracellular space"/>
    <property type="evidence" value="ECO:0007669"/>
    <property type="project" value="TreeGrafter"/>
</dbReference>
<dbReference type="Gene3D" id="3.40.50.1820">
    <property type="entry name" value="alpha/beta hydrolase"/>
    <property type="match status" value="1"/>
</dbReference>
<reference evidence="6" key="1">
    <citation type="submission" date="2022-03" db="EMBL/GenBank/DDBJ databases">
        <authorList>
            <person name="Lindestad O."/>
        </authorList>
    </citation>
    <scope>NUCLEOTIDE SEQUENCE</scope>
</reference>
<sequence>MNAPATLRQARKFDNDDRLVVYFHGFTDDPGQKSFTQLSQAYLAKDRMSLIALDASSLIRWFYARASTFVQYIGEAIAAVLAALVGHGQDPAKIHLVGHSLGGHIAGYAGKAFQLLTGKKIGRITGLDPAGPCFSHLEPRLRLHHDDADYVDAIHTDAGVYGLSDPVGHKDYYPNRGTMQPGCLLQTCSHSRVYELYAESVLNPTGFPSVRCANWAAFRQGNCEYDKTSYMGYASKPGNDGLYFLQTNLSSPYSLGAEGCKFRNTDGIVMSVANVLG</sequence>
<dbReference type="GO" id="GO:0017171">
    <property type="term" value="F:serine hydrolase activity"/>
    <property type="evidence" value="ECO:0007669"/>
    <property type="project" value="TreeGrafter"/>
</dbReference>
<dbReference type="InterPro" id="IPR013818">
    <property type="entry name" value="Lipase"/>
</dbReference>
<name>A0A8S4SDP6_9NEOP</name>
<dbReference type="InterPro" id="IPR000734">
    <property type="entry name" value="TAG_lipase"/>
</dbReference>
<evidence type="ECO:0000313" key="6">
    <source>
        <dbReference type="EMBL" id="CAH2261144.1"/>
    </source>
</evidence>
<proteinExistence type="inferred from homology"/>
<comment type="caution">
    <text evidence="6">The sequence shown here is derived from an EMBL/GenBank/DDBJ whole genome shotgun (WGS) entry which is preliminary data.</text>
</comment>
<evidence type="ECO:0000313" key="7">
    <source>
        <dbReference type="Proteomes" id="UP000838756"/>
    </source>
</evidence>
<evidence type="ECO:0000256" key="1">
    <source>
        <dbReference type="ARBA" id="ARBA00004613"/>
    </source>
</evidence>
<keyword evidence="3" id="KW-0964">Secreted</keyword>
<dbReference type="EMBL" id="CAKXAJ010026185">
    <property type="protein sequence ID" value="CAH2261144.1"/>
    <property type="molecule type" value="Genomic_DNA"/>
</dbReference>
<evidence type="ECO:0000256" key="2">
    <source>
        <dbReference type="ARBA" id="ARBA00010701"/>
    </source>
</evidence>
<evidence type="ECO:0000259" key="5">
    <source>
        <dbReference type="Pfam" id="PF00151"/>
    </source>
</evidence>
<organism evidence="6 7">
    <name type="scientific">Pararge aegeria aegeria</name>
    <dbReference type="NCBI Taxonomy" id="348720"/>
    <lineage>
        <taxon>Eukaryota</taxon>
        <taxon>Metazoa</taxon>
        <taxon>Ecdysozoa</taxon>
        <taxon>Arthropoda</taxon>
        <taxon>Hexapoda</taxon>
        <taxon>Insecta</taxon>
        <taxon>Pterygota</taxon>
        <taxon>Neoptera</taxon>
        <taxon>Endopterygota</taxon>
        <taxon>Lepidoptera</taxon>
        <taxon>Glossata</taxon>
        <taxon>Ditrysia</taxon>
        <taxon>Papilionoidea</taxon>
        <taxon>Nymphalidae</taxon>
        <taxon>Satyrinae</taxon>
        <taxon>Satyrini</taxon>
        <taxon>Parargina</taxon>
        <taxon>Pararge</taxon>
    </lineage>
</organism>
<accession>A0A8S4SDP6</accession>
<comment type="similarity">
    <text evidence="2 4">Belongs to the AB hydrolase superfamily. Lipase family.</text>
</comment>
<comment type="subcellular location">
    <subcellularLocation>
        <location evidence="1">Secreted</location>
    </subcellularLocation>
</comment>
<feature type="domain" description="Lipase" evidence="5">
    <location>
        <begin position="9"/>
        <end position="253"/>
    </location>
</feature>
<dbReference type="InterPro" id="IPR029058">
    <property type="entry name" value="AB_hydrolase_fold"/>
</dbReference>
<dbReference type="AlphaFoldDB" id="A0A8S4SDP6"/>
<gene>
    <name evidence="6" type="primary">jg17183</name>
    <name evidence="6" type="ORF">PAEG_LOCUS23853</name>
</gene>
<dbReference type="SUPFAM" id="SSF53474">
    <property type="entry name" value="alpha/beta-Hydrolases"/>
    <property type="match status" value="1"/>
</dbReference>
<dbReference type="GO" id="GO:0016298">
    <property type="term" value="F:lipase activity"/>
    <property type="evidence" value="ECO:0007669"/>
    <property type="project" value="InterPro"/>
</dbReference>
<dbReference type="Proteomes" id="UP000838756">
    <property type="component" value="Unassembled WGS sequence"/>
</dbReference>
<dbReference type="Pfam" id="PF00151">
    <property type="entry name" value="Lipase"/>
    <property type="match status" value="1"/>
</dbReference>
<dbReference type="OrthoDB" id="199913at2759"/>
<dbReference type="GO" id="GO:0016042">
    <property type="term" value="P:lipid catabolic process"/>
    <property type="evidence" value="ECO:0007669"/>
    <property type="project" value="TreeGrafter"/>
</dbReference>
<evidence type="ECO:0000256" key="3">
    <source>
        <dbReference type="ARBA" id="ARBA00022525"/>
    </source>
</evidence>
<dbReference type="PANTHER" id="PTHR11610:SF173">
    <property type="entry name" value="LIPASE DOMAIN-CONTAINING PROTEIN-RELATED"/>
    <property type="match status" value="1"/>
</dbReference>
<keyword evidence="7" id="KW-1185">Reference proteome</keyword>
<protein>
    <submittedName>
        <fullName evidence="6">Jg17183 protein</fullName>
    </submittedName>
</protein>
<evidence type="ECO:0000256" key="4">
    <source>
        <dbReference type="RuleBase" id="RU004262"/>
    </source>
</evidence>
<dbReference type="PANTHER" id="PTHR11610">
    <property type="entry name" value="LIPASE"/>
    <property type="match status" value="1"/>
</dbReference>